<dbReference type="AlphaFoldDB" id="A0A1H9Q325"/>
<organism evidence="2 3">
    <name type="scientific">Gracilibacillus ureilyticus</name>
    <dbReference type="NCBI Taxonomy" id="531814"/>
    <lineage>
        <taxon>Bacteria</taxon>
        <taxon>Bacillati</taxon>
        <taxon>Bacillota</taxon>
        <taxon>Bacilli</taxon>
        <taxon>Bacillales</taxon>
        <taxon>Bacillaceae</taxon>
        <taxon>Gracilibacillus</taxon>
    </lineage>
</organism>
<dbReference type="OrthoDB" id="2184229at2"/>
<feature type="domain" description="VOC" evidence="1">
    <location>
        <begin position="3"/>
        <end position="120"/>
    </location>
</feature>
<accession>A0A1H9Q325</accession>
<dbReference type="InterPro" id="IPR004360">
    <property type="entry name" value="Glyas_Fos-R_dOase_dom"/>
</dbReference>
<dbReference type="RefSeq" id="WP_089740264.1">
    <property type="nucleotide sequence ID" value="NZ_FOGL01000006.1"/>
</dbReference>
<dbReference type="Pfam" id="PF00903">
    <property type="entry name" value="Glyoxalase"/>
    <property type="match status" value="1"/>
</dbReference>
<dbReference type="STRING" id="531814.SAMN04487944_10612"/>
<dbReference type="Proteomes" id="UP000199687">
    <property type="component" value="Unassembled WGS sequence"/>
</dbReference>
<name>A0A1H9Q325_9BACI</name>
<keyword evidence="3" id="KW-1185">Reference proteome</keyword>
<dbReference type="EMBL" id="FOGL01000006">
    <property type="protein sequence ID" value="SER54818.1"/>
    <property type="molecule type" value="Genomic_DNA"/>
</dbReference>
<protein>
    <submittedName>
        <fullName evidence="2">Glyoxalase-like domain-containing protein</fullName>
    </submittedName>
</protein>
<dbReference type="InterPro" id="IPR037523">
    <property type="entry name" value="VOC_core"/>
</dbReference>
<reference evidence="2 3" key="1">
    <citation type="submission" date="2016-10" db="EMBL/GenBank/DDBJ databases">
        <authorList>
            <person name="de Groot N.N."/>
        </authorList>
    </citation>
    <scope>NUCLEOTIDE SEQUENCE [LARGE SCALE GENOMIC DNA]</scope>
    <source>
        <strain evidence="2 3">CGMCC 1.7727</strain>
    </source>
</reference>
<dbReference type="InterPro" id="IPR029068">
    <property type="entry name" value="Glyas_Bleomycin-R_OHBP_Dase"/>
</dbReference>
<evidence type="ECO:0000259" key="1">
    <source>
        <dbReference type="PROSITE" id="PS51819"/>
    </source>
</evidence>
<gene>
    <name evidence="2" type="ORF">SAMN04487944_10612</name>
</gene>
<evidence type="ECO:0000313" key="2">
    <source>
        <dbReference type="EMBL" id="SER54818.1"/>
    </source>
</evidence>
<dbReference type="PROSITE" id="PS51819">
    <property type="entry name" value="VOC"/>
    <property type="match status" value="1"/>
</dbReference>
<dbReference type="SUPFAM" id="SSF54593">
    <property type="entry name" value="Glyoxalase/Bleomycin resistance protein/Dihydroxybiphenyl dioxygenase"/>
    <property type="match status" value="1"/>
</dbReference>
<sequence length="138" mass="15939">MFSIGSIFIPVTNLESSTEWFERNLDLKKISDWEDGAGFCLPSGSAQLSLVKVASAQATEFEIIRNNRNSYYNFFVNDIEAAHDKLISNGVKTSEIQDYDDMKFFDFFDLDNNPFSVVYEDINSPFHPDNIRKMQEKR</sequence>
<evidence type="ECO:0000313" key="3">
    <source>
        <dbReference type="Proteomes" id="UP000199687"/>
    </source>
</evidence>
<proteinExistence type="predicted"/>
<dbReference type="Gene3D" id="3.10.180.10">
    <property type="entry name" value="2,3-Dihydroxybiphenyl 1,2-Dioxygenase, domain 1"/>
    <property type="match status" value="1"/>
</dbReference>